<name>A0A9I9EG83_CUCME</name>
<protein>
    <submittedName>
        <fullName evidence="1">Uncharacterized protein</fullName>
    </submittedName>
</protein>
<organism evidence="1">
    <name type="scientific">Cucumis melo</name>
    <name type="common">Muskmelon</name>
    <dbReference type="NCBI Taxonomy" id="3656"/>
    <lineage>
        <taxon>Eukaryota</taxon>
        <taxon>Viridiplantae</taxon>
        <taxon>Streptophyta</taxon>
        <taxon>Embryophyta</taxon>
        <taxon>Tracheophyta</taxon>
        <taxon>Spermatophyta</taxon>
        <taxon>Magnoliopsida</taxon>
        <taxon>eudicotyledons</taxon>
        <taxon>Gunneridae</taxon>
        <taxon>Pentapetalae</taxon>
        <taxon>rosids</taxon>
        <taxon>fabids</taxon>
        <taxon>Cucurbitales</taxon>
        <taxon>Cucurbitaceae</taxon>
        <taxon>Benincaseae</taxon>
        <taxon>Cucumis</taxon>
    </lineage>
</organism>
<accession>A0A9I9EG83</accession>
<evidence type="ECO:0000313" key="1">
    <source>
        <dbReference type="EnsemblPlants" id="MELO3C033305.2.1"/>
    </source>
</evidence>
<dbReference type="AlphaFoldDB" id="A0A9I9EG83"/>
<reference evidence="1" key="1">
    <citation type="submission" date="2023-03" db="UniProtKB">
        <authorList>
            <consortium name="EnsemblPlants"/>
        </authorList>
    </citation>
    <scope>IDENTIFICATION</scope>
</reference>
<sequence>MSSTTNSDIDTFTLESFGRFAFANIKTPPGQIHTYWRVTEHEVIPVPDGRRVSLAYDEEVRTATELTKETVKAEVLDTTSTKTWKLSSPI</sequence>
<dbReference type="Gramene" id="MELO3C033305.2.1">
    <property type="protein sequence ID" value="MELO3C033305.2.1"/>
    <property type="gene ID" value="MELO3C033305.2"/>
</dbReference>
<proteinExistence type="predicted"/>
<dbReference type="EnsemblPlants" id="MELO3C033305.2.1">
    <property type="protein sequence ID" value="MELO3C033305.2.1"/>
    <property type="gene ID" value="MELO3C033305.2"/>
</dbReference>